<dbReference type="AlphaFoldDB" id="A0A2H3BXB3"/>
<keyword evidence="3" id="KW-1185">Reference proteome</keyword>
<feature type="transmembrane region" description="Helical" evidence="1">
    <location>
        <begin position="95"/>
        <end position="116"/>
    </location>
</feature>
<sequence length="327" mass="36407">MTTNPTFSMSTTFGAVLIGATLASALFGVTTMLFFVYYRRYSQDRWFYRFSLALLWVLDALHFVLALHILHFYLVDSFGDVTALSKLVWSFKLDFSTHLAIVVGVNLVCVVRLCILGRYFHRIVPWILSLAVAGAVSVVIRRVLIYEVYTISNFSQFSDISMIMDGALVVGAVVDLTICLSMSYYLFKSKAITISPRTSGRLLVLMRLVLMSGMAETLGSDARSVSHPSGHFDFRGNCFSHTKAIHNLPFDNVTPNFFLGALLALAFTRLNARSPQRSKRSPHGKVHLSLEANEANFIPLNFLDVTVTDEQSTVENLHDQPGISSTA</sequence>
<organism evidence="2 3">
    <name type="scientific">Armillaria solidipes</name>
    <dbReference type="NCBI Taxonomy" id="1076256"/>
    <lineage>
        <taxon>Eukaryota</taxon>
        <taxon>Fungi</taxon>
        <taxon>Dikarya</taxon>
        <taxon>Basidiomycota</taxon>
        <taxon>Agaricomycotina</taxon>
        <taxon>Agaricomycetes</taxon>
        <taxon>Agaricomycetidae</taxon>
        <taxon>Agaricales</taxon>
        <taxon>Marasmiineae</taxon>
        <taxon>Physalacriaceae</taxon>
        <taxon>Armillaria</taxon>
    </lineage>
</organism>
<feature type="transmembrane region" description="Helical" evidence="1">
    <location>
        <begin position="123"/>
        <end position="146"/>
    </location>
</feature>
<proteinExistence type="predicted"/>
<protein>
    <submittedName>
        <fullName evidence="2">Uncharacterized protein</fullName>
    </submittedName>
</protein>
<dbReference type="EMBL" id="KZ293435">
    <property type="protein sequence ID" value="PBK67686.1"/>
    <property type="molecule type" value="Genomic_DNA"/>
</dbReference>
<dbReference type="Proteomes" id="UP000218334">
    <property type="component" value="Unassembled WGS sequence"/>
</dbReference>
<feature type="transmembrane region" description="Helical" evidence="1">
    <location>
        <begin position="166"/>
        <end position="187"/>
    </location>
</feature>
<evidence type="ECO:0000256" key="1">
    <source>
        <dbReference type="SAM" id="Phobius"/>
    </source>
</evidence>
<accession>A0A2H3BXB3</accession>
<evidence type="ECO:0000313" key="2">
    <source>
        <dbReference type="EMBL" id="PBK67686.1"/>
    </source>
</evidence>
<feature type="transmembrane region" description="Helical" evidence="1">
    <location>
        <begin position="50"/>
        <end position="75"/>
    </location>
</feature>
<feature type="transmembrane region" description="Helical" evidence="1">
    <location>
        <begin position="12"/>
        <end position="38"/>
    </location>
</feature>
<keyword evidence="1" id="KW-0472">Membrane</keyword>
<name>A0A2H3BXB3_9AGAR</name>
<evidence type="ECO:0000313" key="3">
    <source>
        <dbReference type="Proteomes" id="UP000218334"/>
    </source>
</evidence>
<gene>
    <name evidence="2" type="ORF">ARMSODRAFT_1020219</name>
</gene>
<keyword evidence="1" id="KW-0812">Transmembrane</keyword>
<reference evidence="3" key="1">
    <citation type="journal article" date="2017" name="Nat. Ecol. Evol.">
        <title>Genome expansion and lineage-specific genetic innovations in the forest pathogenic fungi Armillaria.</title>
        <authorList>
            <person name="Sipos G."/>
            <person name="Prasanna A.N."/>
            <person name="Walter M.C."/>
            <person name="O'Connor E."/>
            <person name="Balint B."/>
            <person name="Krizsan K."/>
            <person name="Kiss B."/>
            <person name="Hess J."/>
            <person name="Varga T."/>
            <person name="Slot J."/>
            <person name="Riley R."/>
            <person name="Boka B."/>
            <person name="Rigling D."/>
            <person name="Barry K."/>
            <person name="Lee J."/>
            <person name="Mihaltcheva S."/>
            <person name="LaButti K."/>
            <person name="Lipzen A."/>
            <person name="Waldron R."/>
            <person name="Moloney N.M."/>
            <person name="Sperisen C."/>
            <person name="Kredics L."/>
            <person name="Vagvoelgyi C."/>
            <person name="Patrignani A."/>
            <person name="Fitzpatrick D."/>
            <person name="Nagy I."/>
            <person name="Doyle S."/>
            <person name="Anderson J.B."/>
            <person name="Grigoriev I.V."/>
            <person name="Gueldener U."/>
            <person name="Muensterkoetter M."/>
            <person name="Nagy L.G."/>
        </authorList>
    </citation>
    <scope>NUCLEOTIDE SEQUENCE [LARGE SCALE GENOMIC DNA]</scope>
    <source>
        <strain evidence="3">28-4</strain>
    </source>
</reference>
<keyword evidence="1" id="KW-1133">Transmembrane helix</keyword>